<dbReference type="InterPro" id="IPR051315">
    <property type="entry name" value="Bact_Chemotaxis_CheA"/>
</dbReference>
<dbReference type="InterPro" id="IPR005467">
    <property type="entry name" value="His_kinase_dom"/>
</dbReference>
<evidence type="ECO:0000313" key="14">
    <source>
        <dbReference type="Proteomes" id="UP001196601"/>
    </source>
</evidence>
<evidence type="ECO:0000256" key="5">
    <source>
        <dbReference type="ARBA" id="ARBA00022777"/>
    </source>
</evidence>
<evidence type="ECO:0000256" key="8">
    <source>
        <dbReference type="PROSITE-ProRule" id="PRU00169"/>
    </source>
</evidence>
<dbReference type="SUPFAM" id="SSF50341">
    <property type="entry name" value="CheW-like"/>
    <property type="match status" value="1"/>
</dbReference>
<feature type="domain" description="Histidine kinase" evidence="9">
    <location>
        <begin position="320"/>
        <end position="465"/>
    </location>
</feature>
<comment type="caution">
    <text evidence="13">The sequence shown here is derived from an EMBL/GenBank/DDBJ whole genome shotgun (WGS) entry which is preliminary data.</text>
</comment>
<dbReference type="PANTHER" id="PTHR43395">
    <property type="entry name" value="SENSOR HISTIDINE KINASE CHEA"/>
    <property type="match status" value="1"/>
</dbReference>
<accession>A0ABS5PVU5</accession>
<dbReference type="InterPro" id="IPR011006">
    <property type="entry name" value="CheY-like_superfamily"/>
</dbReference>
<dbReference type="SUPFAM" id="SSF55874">
    <property type="entry name" value="ATPase domain of HSP90 chaperone/DNA topoisomerase II/histidine kinase"/>
    <property type="match status" value="1"/>
</dbReference>
<keyword evidence="5" id="KW-0418">Kinase</keyword>
<evidence type="ECO:0000256" key="7">
    <source>
        <dbReference type="PROSITE-ProRule" id="PRU00110"/>
    </source>
</evidence>
<evidence type="ECO:0000313" key="13">
    <source>
        <dbReference type="EMBL" id="MBS7660638.1"/>
    </source>
</evidence>
<dbReference type="InterPro" id="IPR001789">
    <property type="entry name" value="Sig_transdc_resp-reg_receiver"/>
</dbReference>
<dbReference type="InterPro" id="IPR003594">
    <property type="entry name" value="HATPase_dom"/>
</dbReference>
<dbReference type="InterPro" id="IPR004358">
    <property type="entry name" value="Sig_transdc_His_kin-like_C"/>
</dbReference>
<evidence type="ECO:0000256" key="1">
    <source>
        <dbReference type="ARBA" id="ARBA00000085"/>
    </source>
</evidence>
<dbReference type="InterPro" id="IPR008207">
    <property type="entry name" value="Sig_transdc_His_kin_Hpt_dom"/>
</dbReference>
<evidence type="ECO:0000259" key="11">
    <source>
        <dbReference type="PROSITE" id="PS50851"/>
    </source>
</evidence>
<feature type="domain" description="HPt" evidence="12">
    <location>
        <begin position="5"/>
        <end position="109"/>
    </location>
</feature>
<dbReference type="EMBL" id="JADPMV010000001">
    <property type="protein sequence ID" value="MBS7660638.1"/>
    <property type="molecule type" value="Genomic_DNA"/>
</dbReference>
<dbReference type="PANTHER" id="PTHR43395:SF1">
    <property type="entry name" value="CHEMOTAXIS PROTEIN CHEA"/>
    <property type="match status" value="1"/>
</dbReference>
<feature type="modified residue" description="Phosphohistidine" evidence="7">
    <location>
        <position position="52"/>
    </location>
</feature>
<dbReference type="Gene3D" id="3.30.565.10">
    <property type="entry name" value="Histidine kinase-like ATPase, C-terminal domain"/>
    <property type="match status" value="1"/>
</dbReference>
<name>A0ABS5PVU5_9PSED</name>
<dbReference type="Gene3D" id="3.40.50.2300">
    <property type="match status" value="1"/>
</dbReference>
<dbReference type="InterPro" id="IPR036890">
    <property type="entry name" value="HATPase_C_sf"/>
</dbReference>
<dbReference type="RefSeq" id="WP_213638007.1">
    <property type="nucleotide sequence ID" value="NZ_JADPMV010000001.1"/>
</dbReference>
<dbReference type="PROSITE" id="PS50109">
    <property type="entry name" value="HIS_KIN"/>
    <property type="match status" value="1"/>
</dbReference>
<evidence type="ECO:0000259" key="10">
    <source>
        <dbReference type="PROSITE" id="PS50110"/>
    </source>
</evidence>
<dbReference type="SUPFAM" id="SSF47226">
    <property type="entry name" value="Histidine-containing phosphotransfer domain, HPT domain"/>
    <property type="match status" value="1"/>
</dbReference>
<protein>
    <recommendedName>
        <fullName evidence="2">histidine kinase</fullName>
        <ecNumber evidence="2">2.7.13.3</ecNumber>
    </recommendedName>
</protein>
<dbReference type="Proteomes" id="UP001196601">
    <property type="component" value="Unassembled WGS sequence"/>
</dbReference>
<dbReference type="Pfam" id="PF01584">
    <property type="entry name" value="CheW"/>
    <property type="match status" value="1"/>
</dbReference>
<dbReference type="Gene3D" id="1.20.120.160">
    <property type="entry name" value="HPT domain"/>
    <property type="match status" value="1"/>
</dbReference>
<keyword evidence="14" id="KW-1185">Reference proteome</keyword>
<dbReference type="Pfam" id="PF00072">
    <property type="entry name" value="Response_reg"/>
    <property type="match status" value="1"/>
</dbReference>
<organism evidence="13 14">
    <name type="scientific">Pseudomonas lalucatii</name>
    <dbReference type="NCBI Taxonomy" id="1424203"/>
    <lineage>
        <taxon>Bacteria</taxon>
        <taxon>Pseudomonadati</taxon>
        <taxon>Pseudomonadota</taxon>
        <taxon>Gammaproteobacteria</taxon>
        <taxon>Pseudomonadales</taxon>
        <taxon>Pseudomonadaceae</taxon>
        <taxon>Pseudomonas</taxon>
    </lineage>
</organism>
<dbReference type="PROSITE" id="PS50851">
    <property type="entry name" value="CHEW"/>
    <property type="match status" value="1"/>
</dbReference>
<comment type="catalytic activity">
    <reaction evidence="1">
        <text>ATP + protein L-histidine = ADP + protein N-phospho-L-histidine.</text>
        <dbReference type="EC" id="2.7.13.3"/>
    </reaction>
</comment>
<sequence>MSLDRKALQQRLLESFRIEAGERLGVLADTLADWRQGAASEDSVESLFREVHSLKGAARAVGLAPIERLCHAWESLLGAVRSGLLELSAERVELCRQALRLVQQLHQGQALDGADPEQFGELLASAARGEAVELPKTAQVAPATPAAVIKLAESGTVRVSAQRLDRLLFHGESLLQHKLEAQVYARRLRDHAASFDPQRGKRLLGAGSLKQLNATLEELPLASRDALKGLLDYLHWSQAQLDSLHFEAVHLEKAGRHLAQGLAQLCEAHTSELRAALLLAGSHLVEGLPAMVQDLASQAGKRVELQIRGIDLQVDKRILDELRTVLTHLLRNAVDHGLETPQQREACGKPAVGLIQVELLQESADRFELRVQDDGGGISVAALKAKALASGALDEEQVAALGAAESLRLIFRSGLSTSALITDLSGRGLGMAIVQEVVERLGGRIELESEPGRGTCFHLHLPLSLSTFRAVIVRNAERTFAVPALAVERCLRQPSSAVKSLEGRPSLAFEGQVLPVWSLADVLGLGQPLVLADDLILLLLKIRGERFVLRVDELLGDQEITVKNLGRQLLRVRNLLGATQLGDGQLVPILHPGDLYRSALAVGAGSFERGEAAAVGAKPLRLLIAEDSFTSRGLLKAILEGAGYQVTTANDGLEAWNALKQGAFDLLVSDVEMPRMDGFTLTSRIRADRDLADLPVVLVTALHSAEDRARGLEVGASAYLVKSGFEQDSLLDAIDRLI</sequence>
<dbReference type="EC" id="2.7.13.3" evidence="2"/>
<evidence type="ECO:0000259" key="12">
    <source>
        <dbReference type="PROSITE" id="PS50894"/>
    </source>
</evidence>
<dbReference type="SMART" id="SM00387">
    <property type="entry name" value="HATPase_c"/>
    <property type="match status" value="1"/>
</dbReference>
<dbReference type="PROSITE" id="PS50894">
    <property type="entry name" value="HPT"/>
    <property type="match status" value="1"/>
</dbReference>
<dbReference type="PROSITE" id="PS50110">
    <property type="entry name" value="RESPONSE_REGULATORY"/>
    <property type="match status" value="1"/>
</dbReference>
<keyword evidence="3 8" id="KW-0597">Phosphoprotein</keyword>
<evidence type="ECO:0000256" key="4">
    <source>
        <dbReference type="ARBA" id="ARBA00022679"/>
    </source>
</evidence>
<reference evidence="13 14" key="1">
    <citation type="journal article" date="2021" name="Syst. Appl. Microbiol.">
        <title>Pseudomonas lalucatii sp. nov. isolated from Vallgornera, a karstic cave in Mallorca, Western Mediterranean.</title>
        <authorList>
            <person name="Busquets A."/>
            <person name="Mulet M."/>
            <person name="Gomila M."/>
            <person name="Garcia-Valdes E."/>
        </authorList>
    </citation>
    <scope>NUCLEOTIDE SEQUENCE [LARGE SCALE GENOMIC DNA]</scope>
    <source>
        <strain evidence="13 14">R1b54</strain>
    </source>
</reference>
<proteinExistence type="predicted"/>
<dbReference type="InterPro" id="IPR036061">
    <property type="entry name" value="CheW-like_dom_sf"/>
</dbReference>
<evidence type="ECO:0000256" key="3">
    <source>
        <dbReference type="ARBA" id="ARBA00022553"/>
    </source>
</evidence>
<feature type="modified residue" description="4-aspartylphosphate" evidence="8">
    <location>
        <position position="670"/>
    </location>
</feature>
<dbReference type="PRINTS" id="PR00344">
    <property type="entry name" value="BCTRLSENSOR"/>
</dbReference>
<dbReference type="SMART" id="SM00448">
    <property type="entry name" value="REC"/>
    <property type="match status" value="1"/>
</dbReference>
<dbReference type="Pfam" id="PF01627">
    <property type="entry name" value="Hpt"/>
    <property type="match status" value="1"/>
</dbReference>
<dbReference type="SMART" id="SM00260">
    <property type="entry name" value="CheW"/>
    <property type="match status" value="1"/>
</dbReference>
<evidence type="ECO:0000259" key="9">
    <source>
        <dbReference type="PROSITE" id="PS50109"/>
    </source>
</evidence>
<dbReference type="SUPFAM" id="SSF52172">
    <property type="entry name" value="CheY-like"/>
    <property type="match status" value="1"/>
</dbReference>
<gene>
    <name evidence="13" type="ORF">I0D00_01555</name>
</gene>
<evidence type="ECO:0000256" key="6">
    <source>
        <dbReference type="ARBA" id="ARBA00023012"/>
    </source>
</evidence>
<keyword evidence="4" id="KW-0808">Transferase</keyword>
<keyword evidence="6" id="KW-0902">Two-component regulatory system</keyword>
<dbReference type="SMART" id="SM00073">
    <property type="entry name" value="HPT"/>
    <property type="match status" value="1"/>
</dbReference>
<dbReference type="Gene3D" id="2.30.30.40">
    <property type="entry name" value="SH3 Domains"/>
    <property type="match status" value="1"/>
</dbReference>
<dbReference type="Pfam" id="PF02518">
    <property type="entry name" value="HATPase_c"/>
    <property type="match status" value="1"/>
</dbReference>
<feature type="domain" description="CheW-like" evidence="11">
    <location>
        <begin position="467"/>
        <end position="601"/>
    </location>
</feature>
<feature type="domain" description="Response regulatory" evidence="10">
    <location>
        <begin position="621"/>
        <end position="737"/>
    </location>
</feature>
<dbReference type="InterPro" id="IPR002545">
    <property type="entry name" value="CheW-lke_dom"/>
</dbReference>
<dbReference type="CDD" id="cd00088">
    <property type="entry name" value="HPT"/>
    <property type="match status" value="1"/>
</dbReference>
<dbReference type="InterPro" id="IPR036641">
    <property type="entry name" value="HPT_dom_sf"/>
</dbReference>
<evidence type="ECO:0000256" key="2">
    <source>
        <dbReference type="ARBA" id="ARBA00012438"/>
    </source>
</evidence>